<evidence type="ECO:0000313" key="2">
    <source>
        <dbReference type="EMBL" id="MDN5268789.1"/>
    </source>
</evidence>
<dbReference type="Proteomes" id="UP001172310">
    <property type="component" value="Unassembled WGS sequence"/>
</dbReference>
<organism evidence="2 3">
    <name type="scientific">Streptococcus vestibularis</name>
    <dbReference type="NCBI Taxonomy" id="1343"/>
    <lineage>
        <taxon>Bacteria</taxon>
        <taxon>Bacillati</taxon>
        <taxon>Bacillota</taxon>
        <taxon>Bacilli</taxon>
        <taxon>Lactobacillales</taxon>
        <taxon>Streptococcaceae</taxon>
        <taxon>Streptococcus</taxon>
    </lineage>
</organism>
<feature type="domain" description="Virulence-associated protein E-like" evidence="1">
    <location>
        <begin position="146"/>
        <end position="337"/>
    </location>
</feature>
<comment type="caution">
    <text evidence="2">The sequence shown here is derived from an EMBL/GenBank/DDBJ whole genome shotgun (WGS) entry which is preliminary data.</text>
</comment>
<accession>A0AAW7QEE8</accession>
<dbReference type="EMBL" id="JAUJGC010000006">
    <property type="protein sequence ID" value="MDN5268789.1"/>
    <property type="molecule type" value="Genomic_DNA"/>
</dbReference>
<evidence type="ECO:0000259" key="1">
    <source>
        <dbReference type="Pfam" id="PF05272"/>
    </source>
</evidence>
<dbReference type="PANTHER" id="PTHR34985:SF1">
    <property type="entry name" value="SLR0554 PROTEIN"/>
    <property type="match status" value="1"/>
</dbReference>
<dbReference type="SUPFAM" id="SSF52540">
    <property type="entry name" value="P-loop containing nucleoside triphosphate hydrolases"/>
    <property type="match status" value="1"/>
</dbReference>
<dbReference type="InterPro" id="IPR027417">
    <property type="entry name" value="P-loop_NTPase"/>
</dbReference>
<reference evidence="2" key="1">
    <citation type="submission" date="2023-07" db="EMBL/GenBank/DDBJ databases">
        <title>SVep1, a Temperate Phage of Human Oral Commensal Streptococcus vestibularis.</title>
        <authorList>
            <person name="Wu M."/>
            <person name="Zhu Y."/>
            <person name="Li Y."/>
        </authorList>
    </citation>
    <scope>NUCLEOTIDE SEQUENCE</scope>
    <source>
        <strain evidence="2">SVE8</strain>
    </source>
</reference>
<proteinExistence type="predicted"/>
<dbReference type="Pfam" id="PF05272">
    <property type="entry name" value="VapE-like_dom"/>
    <property type="match status" value="1"/>
</dbReference>
<dbReference type="GeneID" id="61564440"/>
<sequence>MEDKLTDLQKELDEVTATPKVVNLEAGKLQYNNDGALKKTRSNLITLLKGGDEHFKRAFAYNEAINDIEITKDISLGSGYTLSKGRLNDNAIVTLWGYLSDSWRVEYNNADIYNACHISAQLNKYNPVKEFLEESLKSSELKDPFTIILRYLNIKDDEYNRIVFDLFFRGAIARVFHPGIQFDYCLDLVGKQGTGKTTFLREVFKGFQGNFTSFKDKDDILKMMSLWAVTDDEMIASKAMSFGELKSFVTTTVHLIRRPYGRIVEHFLVDYVITRTTNEVGHLKDLTGDRRFLAVHVDPKTNKHEHQITDEDLRDLWGNYYRRYKENQTLYYEENSKEGKIIAKERLKYRVQDDVIERLEWYLNTPIPEDFYAPSVSSAARHYFYFSLEEGGVSHKDHSTQAIEWKGTVKRDRLSLNGVINDIFQDEKDRSLKTKIKTYMNNLDGWEYSGSVRFGNRNTSGWFKK</sequence>
<dbReference type="RefSeq" id="WP_126429069.1">
    <property type="nucleotide sequence ID" value="NZ_JALDVO010000005.1"/>
</dbReference>
<evidence type="ECO:0000313" key="3">
    <source>
        <dbReference type="Proteomes" id="UP001172310"/>
    </source>
</evidence>
<gene>
    <name evidence="2" type="ORF">QY913_01195</name>
</gene>
<name>A0AAW7QEE8_STRVE</name>
<dbReference type="InterPro" id="IPR007936">
    <property type="entry name" value="VapE-like_dom"/>
</dbReference>
<dbReference type="PANTHER" id="PTHR34985">
    <property type="entry name" value="SLR0554 PROTEIN"/>
    <property type="match status" value="1"/>
</dbReference>
<protein>
    <submittedName>
        <fullName evidence="2">VapE family protein</fullName>
    </submittedName>
</protein>
<dbReference type="AlphaFoldDB" id="A0AAW7QEE8"/>